<keyword evidence="3" id="KW-1185">Reference proteome</keyword>
<evidence type="ECO:0000313" key="3">
    <source>
        <dbReference type="Proteomes" id="UP000789831"/>
    </source>
</evidence>
<name>A0A9N8YQ16_9GLOM</name>
<dbReference type="Gene3D" id="1.25.40.10">
    <property type="entry name" value="Tetratricopeptide repeat domain"/>
    <property type="match status" value="1"/>
</dbReference>
<accession>A0A9N8YQ16</accession>
<dbReference type="AlphaFoldDB" id="A0A9N8YQ16"/>
<reference evidence="2" key="1">
    <citation type="submission" date="2021-06" db="EMBL/GenBank/DDBJ databases">
        <authorList>
            <person name="Kallberg Y."/>
            <person name="Tangrot J."/>
            <person name="Rosling A."/>
        </authorList>
    </citation>
    <scope>NUCLEOTIDE SEQUENCE</scope>
    <source>
        <strain evidence="2">MT106</strain>
    </source>
</reference>
<dbReference type="InterPro" id="IPR011990">
    <property type="entry name" value="TPR-like_helical_dom_sf"/>
</dbReference>
<dbReference type="OrthoDB" id="308440at2759"/>
<dbReference type="Proteomes" id="UP000789831">
    <property type="component" value="Unassembled WGS sequence"/>
</dbReference>
<comment type="caution">
    <text evidence="2">The sequence shown here is derived from an EMBL/GenBank/DDBJ whole genome shotgun (WGS) entry which is preliminary data.</text>
</comment>
<dbReference type="PROSITE" id="PS50005">
    <property type="entry name" value="TPR"/>
    <property type="match status" value="1"/>
</dbReference>
<organism evidence="2 3">
    <name type="scientific">Ambispora gerdemannii</name>
    <dbReference type="NCBI Taxonomy" id="144530"/>
    <lineage>
        <taxon>Eukaryota</taxon>
        <taxon>Fungi</taxon>
        <taxon>Fungi incertae sedis</taxon>
        <taxon>Mucoromycota</taxon>
        <taxon>Glomeromycotina</taxon>
        <taxon>Glomeromycetes</taxon>
        <taxon>Archaeosporales</taxon>
        <taxon>Ambisporaceae</taxon>
        <taxon>Ambispora</taxon>
    </lineage>
</organism>
<proteinExistence type="predicted"/>
<dbReference type="SUPFAM" id="SSF48452">
    <property type="entry name" value="TPR-like"/>
    <property type="match status" value="1"/>
</dbReference>
<evidence type="ECO:0000313" key="2">
    <source>
        <dbReference type="EMBL" id="CAG8438516.1"/>
    </source>
</evidence>
<dbReference type="EMBL" id="CAJVPL010000049">
    <property type="protein sequence ID" value="CAG8438516.1"/>
    <property type="molecule type" value="Genomic_DNA"/>
</dbReference>
<protein>
    <submittedName>
        <fullName evidence="2">5702_t:CDS:1</fullName>
    </submittedName>
</protein>
<feature type="repeat" description="TPR" evidence="1">
    <location>
        <begin position="28"/>
        <end position="61"/>
    </location>
</feature>
<dbReference type="InterPro" id="IPR019734">
    <property type="entry name" value="TPR_rpt"/>
</dbReference>
<keyword evidence="1" id="KW-0802">TPR repeat</keyword>
<sequence>MGVGIDFFSAAVLNCFIAKSSEVDIAASLEHRLLGNEAIQNQDYNQARDEYTKGILLNPKDFLLLLITLLWLTSKTWQTPLINLEDGL</sequence>
<evidence type="ECO:0000256" key="1">
    <source>
        <dbReference type="PROSITE-ProRule" id="PRU00339"/>
    </source>
</evidence>
<gene>
    <name evidence="2" type="ORF">AGERDE_LOCUS867</name>
</gene>